<protein>
    <recommendedName>
        <fullName evidence="14">G-protein coupled receptors family 1 profile domain-containing protein</fullName>
    </recommendedName>
</protein>
<keyword evidence="11" id="KW-0807">Transducer</keyword>
<dbReference type="GO" id="GO:0004930">
    <property type="term" value="F:G protein-coupled receptor activity"/>
    <property type="evidence" value="ECO:0007669"/>
    <property type="project" value="UniProtKB-KW"/>
</dbReference>
<keyword evidence="5 13" id="KW-1133">Transmembrane helix</keyword>
<dbReference type="Proteomes" id="UP001333110">
    <property type="component" value="Unassembled WGS sequence"/>
</dbReference>
<sequence length="586" mass="65745">MMVQYHTRLPGARIYILRDIAWTHSPKSTELPATTVVTEMDTFTASQTNSSTCDLYEHKDTARILLSVFYSSILILGVLGNAIALTVIFKNRKKINSTTLYSTNLVFSDLLFCIALPTRIAYYALGFHWPFGEALCRITALLFYINTYAVLVRSYLEYCTQFWASQYKEDTDMLEQVQQKATKNDEGAAAHATGGEGFSGSALPIPKAIPRPESNDKKQRSRCAVEDWERRDGYAMTQPLSNRHMGKLETLAVQKIESSEGEGEHKLKPAPYQTEAEGDPSAALRAELLCISWTKLILHGWIFFRVDKEKTCPTPMTKKLRDATQLRELGLFSLEQLRELGLFSLEKQRLRGDLIALYNYLKGSCSEVGVGLFSQVSSDRTRGNGLKLHQERLRLDIRKNFFTERVVKHWNRLPTEVVESPSLEELKKRVVIQYIPHQSGFKDTMGDWVKGPAKVKLYILSMTPYGMEYPFGQLGSAVPAVSPPNFLCTWQNVERGYCSQDPVAEQNMDAHIRFPDATSGTNSLTASAIRFCTSVTESDIPAATAADASPTKAETKPALKPVVPKSAPQPVQFFIAASKRSKFFLL</sequence>
<keyword evidence="6" id="KW-0297">G-protein coupled receptor</keyword>
<evidence type="ECO:0000256" key="1">
    <source>
        <dbReference type="ARBA" id="ARBA00004651"/>
    </source>
</evidence>
<feature type="transmembrane region" description="Helical" evidence="13">
    <location>
        <begin position="134"/>
        <end position="156"/>
    </location>
</feature>
<keyword evidence="4" id="KW-0391">Immunity</keyword>
<dbReference type="AlphaFoldDB" id="A0AAN7SJ04"/>
<keyword evidence="10" id="KW-0675">Receptor</keyword>
<name>A0AAN7SJ04_MYCAM</name>
<keyword evidence="16" id="KW-1185">Reference proteome</keyword>
<dbReference type="GO" id="GO:0005886">
    <property type="term" value="C:plasma membrane"/>
    <property type="evidence" value="ECO:0007669"/>
    <property type="project" value="UniProtKB-SubCell"/>
</dbReference>
<dbReference type="InterPro" id="IPR047160">
    <property type="entry name" value="GP183-like"/>
</dbReference>
<evidence type="ECO:0000313" key="16">
    <source>
        <dbReference type="Proteomes" id="UP001333110"/>
    </source>
</evidence>
<dbReference type="PROSITE" id="PS50262">
    <property type="entry name" value="G_PROTEIN_RECEP_F1_2"/>
    <property type="match status" value="1"/>
</dbReference>
<feature type="region of interest" description="Disordered" evidence="12">
    <location>
        <begin position="257"/>
        <end position="278"/>
    </location>
</feature>
<keyword evidence="2" id="KW-1003">Cell membrane</keyword>
<organism evidence="15 16">
    <name type="scientific">Mycteria americana</name>
    <name type="common">Wood stork</name>
    <dbReference type="NCBI Taxonomy" id="33587"/>
    <lineage>
        <taxon>Eukaryota</taxon>
        <taxon>Metazoa</taxon>
        <taxon>Chordata</taxon>
        <taxon>Craniata</taxon>
        <taxon>Vertebrata</taxon>
        <taxon>Euteleostomi</taxon>
        <taxon>Archelosauria</taxon>
        <taxon>Archosauria</taxon>
        <taxon>Dinosauria</taxon>
        <taxon>Saurischia</taxon>
        <taxon>Theropoda</taxon>
        <taxon>Coelurosauria</taxon>
        <taxon>Aves</taxon>
        <taxon>Neognathae</taxon>
        <taxon>Neoaves</taxon>
        <taxon>Aequornithes</taxon>
        <taxon>Ciconiiformes</taxon>
        <taxon>Ciconiidae</taxon>
        <taxon>Mycteria</taxon>
    </lineage>
</organism>
<dbReference type="Gene3D" id="1.20.1070.10">
    <property type="entry name" value="Rhodopsin 7-helix transmembrane proteins"/>
    <property type="match status" value="1"/>
</dbReference>
<dbReference type="InterPro" id="IPR000276">
    <property type="entry name" value="GPCR_Rhodpsn"/>
</dbReference>
<evidence type="ECO:0000256" key="3">
    <source>
        <dbReference type="ARBA" id="ARBA00022692"/>
    </source>
</evidence>
<dbReference type="PANTHER" id="PTHR24237:SF7">
    <property type="entry name" value="G-PROTEIN COUPLED RECEPTOR 183"/>
    <property type="match status" value="1"/>
</dbReference>
<keyword evidence="8 13" id="KW-0472">Membrane</keyword>
<dbReference type="GO" id="GO:0002250">
    <property type="term" value="P:adaptive immune response"/>
    <property type="evidence" value="ECO:0007669"/>
    <property type="project" value="UniProtKB-KW"/>
</dbReference>
<comment type="caution">
    <text evidence="15">The sequence shown here is derived from an EMBL/GenBank/DDBJ whole genome shotgun (WGS) entry which is preliminary data.</text>
</comment>
<feature type="transmembrane region" description="Helical" evidence="13">
    <location>
        <begin position="101"/>
        <end position="122"/>
    </location>
</feature>
<dbReference type="EMBL" id="JAUNZN010000001">
    <property type="protein sequence ID" value="KAK4832066.1"/>
    <property type="molecule type" value="Genomic_DNA"/>
</dbReference>
<dbReference type="Pfam" id="PF00001">
    <property type="entry name" value="7tm_1"/>
    <property type="match status" value="1"/>
</dbReference>
<evidence type="ECO:0000259" key="14">
    <source>
        <dbReference type="PROSITE" id="PS50262"/>
    </source>
</evidence>
<evidence type="ECO:0000256" key="12">
    <source>
        <dbReference type="SAM" id="MobiDB-lite"/>
    </source>
</evidence>
<feature type="compositionally biased region" description="Basic and acidic residues" evidence="12">
    <location>
        <begin position="213"/>
        <end position="225"/>
    </location>
</feature>
<reference evidence="15 16" key="1">
    <citation type="journal article" date="2023" name="J. Hered.">
        <title>Chromosome-level genome of the wood stork (Mycteria americana) provides insight into avian chromosome evolution.</title>
        <authorList>
            <person name="Flamio R. Jr."/>
            <person name="Ramstad K.M."/>
        </authorList>
    </citation>
    <scope>NUCLEOTIDE SEQUENCE [LARGE SCALE GENOMIC DNA]</scope>
    <source>
        <strain evidence="15">JAX WOST 10</strain>
    </source>
</reference>
<evidence type="ECO:0000256" key="13">
    <source>
        <dbReference type="SAM" id="Phobius"/>
    </source>
</evidence>
<feature type="domain" description="G-protein coupled receptors family 1 profile" evidence="14">
    <location>
        <begin position="80"/>
        <end position="149"/>
    </location>
</feature>
<evidence type="ECO:0000256" key="6">
    <source>
        <dbReference type="ARBA" id="ARBA00023040"/>
    </source>
</evidence>
<evidence type="ECO:0000256" key="10">
    <source>
        <dbReference type="ARBA" id="ARBA00023170"/>
    </source>
</evidence>
<dbReference type="InterPro" id="IPR017452">
    <property type="entry name" value="GPCR_Rhodpsn_7TM"/>
</dbReference>
<feature type="transmembrane region" description="Helical" evidence="13">
    <location>
        <begin position="64"/>
        <end position="89"/>
    </location>
</feature>
<dbReference type="PRINTS" id="PR00237">
    <property type="entry name" value="GPCRRHODOPSN"/>
</dbReference>
<gene>
    <name evidence="15" type="ORF">QYF61_020622</name>
</gene>
<keyword evidence="3 13" id="KW-0812">Transmembrane</keyword>
<keyword evidence="9" id="KW-1015">Disulfide bond</keyword>
<dbReference type="GO" id="GO:0002312">
    <property type="term" value="P:B cell activation involved in immune response"/>
    <property type="evidence" value="ECO:0007669"/>
    <property type="project" value="TreeGrafter"/>
</dbReference>
<evidence type="ECO:0000313" key="15">
    <source>
        <dbReference type="EMBL" id="KAK4832066.1"/>
    </source>
</evidence>
<evidence type="ECO:0000256" key="7">
    <source>
        <dbReference type="ARBA" id="ARBA00023130"/>
    </source>
</evidence>
<evidence type="ECO:0000256" key="8">
    <source>
        <dbReference type="ARBA" id="ARBA00023136"/>
    </source>
</evidence>
<keyword evidence="7" id="KW-1064">Adaptive immunity</keyword>
<evidence type="ECO:0000256" key="2">
    <source>
        <dbReference type="ARBA" id="ARBA00022475"/>
    </source>
</evidence>
<proteinExistence type="predicted"/>
<evidence type="ECO:0000256" key="11">
    <source>
        <dbReference type="ARBA" id="ARBA00023224"/>
    </source>
</evidence>
<feature type="region of interest" description="Disordered" evidence="12">
    <location>
        <begin position="177"/>
        <end position="225"/>
    </location>
</feature>
<dbReference type="SUPFAM" id="SSF81321">
    <property type="entry name" value="Family A G protein-coupled receptor-like"/>
    <property type="match status" value="1"/>
</dbReference>
<evidence type="ECO:0000256" key="5">
    <source>
        <dbReference type="ARBA" id="ARBA00022989"/>
    </source>
</evidence>
<dbReference type="GO" id="GO:0008142">
    <property type="term" value="F:oxysterol binding"/>
    <property type="evidence" value="ECO:0007669"/>
    <property type="project" value="InterPro"/>
</dbReference>
<evidence type="ECO:0000256" key="4">
    <source>
        <dbReference type="ARBA" id="ARBA00022859"/>
    </source>
</evidence>
<comment type="subcellular location">
    <subcellularLocation>
        <location evidence="1">Cell membrane</location>
        <topology evidence="1">Multi-pass membrane protein</topology>
    </subcellularLocation>
</comment>
<evidence type="ECO:0000256" key="9">
    <source>
        <dbReference type="ARBA" id="ARBA00023157"/>
    </source>
</evidence>
<accession>A0AAN7SJ04</accession>
<dbReference type="PANTHER" id="PTHR24237">
    <property type="entry name" value="G-PROTEIN COUPLED RECEPTOR"/>
    <property type="match status" value="1"/>
</dbReference>